<proteinExistence type="predicted"/>
<dbReference type="Proteomes" id="UP001595840">
    <property type="component" value="Unassembled WGS sequence"/>
</dbReference>
<feature type="transmembrane region" description="Helical" evidence="1">
    <location>
        <begin position="64"/>
        <end position="85"/>
    </location>
</feature>
<feature type="transmembrane region" description="Helical" evidence="1">
    <location>
        <begin position="36"/>
        <end position="58"/>
    </location>
</feature>
<name>A0ABV8VBU7_9GAMM</name>
<evidence type="ECO:0000313" key="2">
    <source>
        <dbReference type="EMBL" id="MFC4364212.1"/>
    </source>
</evidence>
<reference evidence="3" key="1">
    <citation type="journal article" date="2019" name="Int. J. Syst. Evol. Microbiol.">
        <title>The Global Catalogue of Microorganisms (GCM) 10K type strain sequencing project: providing services to taxonomists for standard genome sequencing and annotation.</title>
        <authorList>
            <consortium name="The Broad Institute Genomics Platform"/>
            <consortium name="The Broad Institute Genome Sequencing Center for Infectious Disease"/>
            <person name="Wu L."/>
            <person name="Ma J."/>
        </authorList>
    </citation>
    <scope>NUCLEOTIDE SEQUENCE [LARGE SCALE GENOMIC DNA]</scope>
    <source>
        <strain evidence="3">CECT 8570</strain>
    </source>
</reference>
<keyword evidence="3" id="KW-1185">Reference proteome</keyword>
<comment type="caution">
    <text evidence="2">The sequence shown here is derived from an EMBL/GenBank/DDBJ whole genome shotgun (WGS) entry which is preliminary data.</text>
</comment>
<evidence type="ECO:0000313" key="3">
    <source>
        <dbReference type="Proteomes" id="UP001595840"/>
    </source>
</evidence>
<keyword evidence="1" id="KW-1133">Transmembrane helix</keyword>
<gene>
    <name evidence="2" type="ORF">ACFOX3_18020</name>
</gene>
<protein>
    <submittedName>
        <fullName evidence="2">DUF58 domain-containing protein</fullName>
    </submittedName>
</protein>
<dbReference type="RefSeq" id="WP_290262477.1">
    <property type="nucleotide sequence ID" value="NZ_JAUFQG010000004.1"/>
</dbReference>
<dbReference type="EMBL" id="JBHSCX010000021">
    <property type="protein sequence ID" value="MFC4364212.1"/>
    <property type="molecule type" value="Genomic_DNA"/>
</dbReference>
<dbReference type="PANTHER" id="PTHR34351:SF1">
    <property type="entry name" value="SLR1927 PROTEIN"/>
    <property type="match status" value="1"/>
</dbReference>
<accession>A0ABV8VBU7</accession>
<sequence>MINTAHISEFWRTRFHAWIKRRILPARQIQLGQRNLFIFPSLSGLGYFVLLALLWVMGTNYENTLILGFMFLLLSVFVLGILHTYNNMAGLVLSLGDVQPVFAGENADFRVRVSQKPGLNKGVALELNWKDGPLNHLTLTHLEAEANLWSACPKRGWHVPGRMRIQSVFPLGILRCWTWLDLDAKVLVYPLPIATEHAPWQSAEGELDAHFQKSGSDDFIGLESYQPGHSLRRISWKHYARGQGLMLKEFADPQGQAQALDWAFFAGMDVENRLSRLCYWVIYLHRKGLPFSLKLPGVTIDMGQGDDHRNRCLYELAVFGQDDLC</sequence>
<keyword evidence="1" id="KW-0472">Membrane</keyword>
<organism evidence="2 3">
    <name type="scientific">Simiduia curdlanivorans</name>
    <dbReference type="NCBI Taxonomy" id="1492769"/>
    <lineage>
        <taxon>Bacteria</taxon>
        <taxon>Pseudomonadati</taxon>
        <taxon>Pseudomonadota</taxon>
        <taxon>Gammaproteobacteria</taxon>
        <taxon>Cellvibrionales</taxon>
        <taxon>Cellvibrionaceae</taxon>
        <taxon>Simiduia</taxon>
    </lineage>
</organism>
<evidence type="ECO:0000256" key="1">
    <source>
        <dbReference type="SAM" id="Phobius"/>
    </source>
</evidence>
<dbReference type="PANTHER" id="PTHR34351">
    <property type="entry name" value="SLR1927 PROTEIN-RELATED"/>
    <property type="match status" value="1"/>
</dbReference>
<keyword evidence="1" id="KW-0812">Transmembrane</keyword>